<sequence>AALKLRIKPRTAKYWVQQDRKNPTDQIQKYVSEGRPVGRPLKLVEEHGQFLVDLVYEKPALALDRIMKSLTAQFADLDIKKS</sequence>
<evidence type="ECO:0000313" key="2">
    <source>
        <dbReference type="Proteomes" id="UP000242180"/>
    </source>
</evidence>
<feature type="non-terminal residue" evidence="1">
    <location>
        <position position="1"/>
    </location>
</feature>
<gene>
    <name evidence="1" type="ORF">BCR43DRAFT_418115</name>
</gene>
<organism evidence="1 2">
    <name type="scientific">Syncephalastrum racemosum</name>
    <name type="common">Filamentous fungus</name>
    <dbReference type="NCBI Taxonomy" id="13706"/>
    <lineage>
        <taxon>Eukaryota</taxon>
        <taxon>Fungi</taxon>
        <taxon>Fungi incertae sedis</taxon>
        <taxon>Mucoromycota</taxon>
        <taxon>Mucoromycotina</taxon>
        <taxon>Mucoromycetes</taxon>
        <taxon>Mucorales</taxon>
        <taxon>Syncephalastraceae</taxon>
        <taxon>Syncephalastrum</taxon>
    </lineage>
</organism>
<feature type="non-terminal residue" evidence="1">
    <location>
        <position position="82"/>
    </location>
</feature>
<dbReference type="InParanoid" id="A0A1X2HJ87"/>
<name>A0A1X2HJ87_SYNRA</name>
<proteinExistence type="predicted"/>
<protein>
    <submittedName>
        <fullName evidence="1">Uncharacterized protein</fullName>
    </submittedName>
</protein>
<evidence type="ECO:0000313" key="1">
    <source>
        <dbReference type="EMBL" id="ORY98666.1"/>
    </source>
</evidence>
<keyword evidence="2" id="KW-1185">Reference proteome</keyword>
<reference evidence="1 2" key="1">
    <citation type="submission" date="2016-07" db="EMBL/GenBank/DDBJ databases">
        <title>Pervasive Adenine N6-methylation of Active Genes in Fungi.</title>
        <authorList>
            <consortium name="DOE Joint Genome Institute"/>
            <person name="Mondo S.J."/>
            <person name="Dannebaum R.O."/>
            <person name="Kuo R.C."/>
            <person name="Labutti K."/>
            <person name="Haridas S."/>
            <person name="Kuo A."/>
            <person name="Salamov A."/>
            <person name="Ahrendt S.R."/>
            <person name="Lipzen A."/>
            <person name="Sullivan W."/>
            <person name="Andreopoulos W.B."/>
            <person name="Clum A."/>
            <person name="Lindquist E."/>
            <person name="Daum C."/>
            <person name="Ramamoorthy G.K."/>
            <person name="Gryganskyi A."/>
            <person name="Culley D."/>
            <person name="Magnuson J.K."/>
            <person name="James T.Y."/>
            <person name="O'Malley M.A."/>
            <person name="Stajich J.E."/>
            <person name="Spatafora J.W."/>
            <person name="Visel A."/>
            <person name="Grigoriev I.V."/>
        </authorList>
    </citation>
    <scope>NUCLEOTIDE SEQUENCE [LARGE SCALE GENOMIC DNA]</scope>
    <source>
        <strain evidence="1 2">NRRL 2496</strain>
    </source>
</reference>
<dbReference type="OrthoDB" id="2262293at2759"/>
<dbReference type="Proteomes" id="UP000242180">
    <property type="component" value="Unassembled WGS sequence"/>
</dbReference>
<comment type="caution">
    <text evidence="1">The sequence shown here is derived from an EMBL/GenBank/DDBJ whole genome shotgun (WGS) entry which is preliminary data.</text>
</comment>
<dbReference type="AlphaFoldDB" id="A0A1X2HJ87"/>
<dbReference type="EMBL" id="MCGN01000003">
    <property type="protein sequence ID" value="ORY98666.1"/>
    <property type="molecule type" value="Genomic_DNA"/>
</dbReference>
<accession>A0A1X2HJ87</accession>